<gene>
    <name evidence="1" type="ORF">BDD30_0068</name>
</gene>
<reference evidence="1 2" key="1">
    <citation type="submission" date="2018-10" db="EMBL/GenBank/DDBJ databases">
        <title>Genomic Encyclopedia of Archaeal and Bacterial Type Strains, Phase II (KMG-II): from individual species to whole genera.</title>
        <authorList>
            <person name="Goeker M."/>
        </authorList>
    </citation>
    <scope>NUCLEOTIDE SEQUENCE [LARGE SCALE GENOMIC DNA]</scope>
    <source>
        <strain evidence="1 2">DSM 15149</strain>
    </source>
</reference>
<proteinExistence type="predicted"/>
<evidence type="ECO:0000313" key="2">
    <source>
        <dbReference type="Proteomes" id="UP000280955"/>
    </source>
</evidence>
<protein>
    <submittedName>
        <fullName evidence="1">Uncharacterized protein</fullName>
    </submittedName>
</protein>
<sequence>MMSGLFDNRDSEITFFYFATIRDTMIQFFFLRSENNLSVSFAKIPPTKEIGL</sequence>
<keyword evidence="2" id="KW-1185">Reference proteome</keyword>
<comment type="caution">
    <text evidence="1">The sequence shown here is derived from an EMBL/GenBank/DDBJ whole genome shotgun (WGS) entry which is preliminary data.</text>
</comment>
<dbReference type="Proteomes" id="UP000280955">
    <property type="component" value="Unassembled WGS sequence"/>
</dbReference>
<dbReference type="EMBL" id="RBLJ01000001">
    <property type="protein sequence ID" value="RKS65799.1"/>
    <property type="molecule type" value="Genomic_DNA"/>
</dbReference>
<accession>A0ABX9SQS8</accession>
<evidence type="ECO:0000313" key="1">
    <source>
        <dbReference type="EMBL" id="RKS65799.1"/>
    </source>
</evidence>
<name>A0ABX9SQS8_9GAMM</name>
<organism evidence="1 2">
    <name type="scientific">Photorhabdus asymbiotica</name>
    <dbReference type="NCBI Taxonomy" id="291112"/>
    <lineage>
        <taxon>Bacteria</taxon>
        <taxon>Pseudomonadati</taxon>
        <taxon>Pseudomonadota</taxon>
        <taxon>Gammaproteobacteria</taxon>
        <taxon>Enterobacterales</taxon>
        <taxon>Morganellaceae</taxon>
        <taxon>Photorhabdus</taxon>
    </lineage>
</organism>